<organism evidence="6 7">
    <name type="scientific">Mesotoga infera</name>
    <dbReference type="NCBI Taxonomy" id="1236046"/>
    <lineage>
        <taxon>Bacteria</taxon>
        <taxon>Thermotogati</taxon>
        <taxon>Thermotogota</taxon>
        <taxon>Thermotogae</taxon>
        <taxon>Kosmotogales</taxon>
        <taxon>Kosmotogaceae</taxon>
        <taxon>Mesotoga</taxon>
    </lineage>
</organism>
<dbReference type="PANTHER" id="PTHR11070:SF3">
    <property type="entry name" value="DNA 3'-5' HELICASE"/>
    <property type="match status" value="1"/>
</dbReference>
<reference evidence="6 7" key="1">
    <citation type="journal article" date="2018" name="Nat. Biotechnol.">
        <title>A standardized bacterial taxonomy based on genome phylogeny substantially revises the tree of life.</title>
        <authorList>
            <person name="Parks D.H."/>
            <person name="Chuvochina M."/>
            <person name="Waite D.W."/>
            <person name="Rinke C."/>
            <person name="Skarshewski A."/>
            <person name="Chaumeil P.A."/>
            <person name="Hugenholtz P."/>
        </authorList>
    </citation>
    <scope>NUCLEOTIDE SEQUENCE [LARGE SCALE GENOMIC DNA]</scope>
    <source>
        <strain evidence="6">UBA9905</strain>
    </source>
</reference>
<accession>A0A3D3TLR6</accession>
<evidence type="ECO:0000259" key="5">
    <source>
        <dbReference type="Pfam" id="PF13361"/>
    </source>
</evidence>
<dbReference type="Pfam" id="PF13361">
    <property type="entry name" value="UvrD_C"/>
    <property type="match status" value="1"/>
</dbReference>
<keyword evidence="4" id="KW-0067">ATP-binding</keyword>
<feature type="non-terminal residue" evidence="6">
    <location>
        <position position="1"/>
    </location>
</feature>
<feature type="non-terminal residue" evidence="6">
    <location>
        <position position="146"/>
    </location>
</feature>
<name>A0A3D3TLR6_9BACT</name>
<dbReference type="Gene3D" id="3.40.50.300">
    <property type="entry name" value="P-loop containing nucleotide triphosphate hydrolases"/>
    <property type="match status" value="1"/>
</dbReference>
<dbReference type="EMBL" id="DQBS01000125">
    <property type="protein sequence ID" value="HCO69976.1"/>
    <property type="molecule type" value="Genomic_DNA"/>
</dbReference>
<protein>
    <submittedName>
        <fullName evidence="6">ATP-dependent helicase</fullName>
    </submittedName>
</protein>
<dbReference type="AlphaFoldDB" id="A0A3D3TLR6"/>
<dbReference type="InterPro" id="IPR014017">
    <property type="entry name" value="DNA_helicase_UvrD-like_C"/>
</dbReference>
<dbReference type="GO" id="GO:0005524">
    <property type="term" value="F:ATP binding"/>
    <property type="evidence" value="ECO:0007669"/>
    <property type="project" value="UniProtKB-KW"/>
</dbReference>
<dbReference type="PANTHER" id="PTHR11070">
    <property type="entry name" value="UVRD / RECB / PCRA DNA HELICASE FAMILY MEMBER"/>
    <property type="match status" value="1"/>
</dbReference>
<feature type="domain" description="UvrD-like helicase C-terminal" evidence="5">
    <location>
        <begin position="47"/>
        <end position="134"/>
    </location>
</feature>
<sequence length="146" mass="16882">IGEEEPPSEIIRRFYTDFYGDYLDEKFQDARERRMDVERMIEIAGRYKSISDLLEDLAVSEKIDIERESAEKQPSVVLTTVHQAKGLEWEVVFILAVNPGDFPNSMAIIEGSLSEEERIFYVAVTRAKDYLYILRQKGGRSRPMIG</sequence>
<proteinExistence type="predicted"/>
<evidence type="ECO:0000256" key="4">
    <source>
        <dbReference type="ARBA" id="ARBA00022840"/>
    </source>
</evidence>
<dbReference type="InterPro" id="IPR027417">
    <property type="entry name" value="P-loop_NTPase"/>
</dbReference>
<gene>
    <name evidence="6" type="ORF">DIT26_05245</name>
</gene>
<dbReference type="GO" id="GO:0000725">
    <property type="term" value="P:recombinational repair"/>
    <property type="evidence" value="ECO:0007669"/>
    <property type="project" value="TreeGrafter"/>
</dbReference>
<keyword evidence="3 6" id="KW-0347">Helicase</keyword>
<dbReference type="Proteomes" id="UP000264215">
    <property type="component" value="Unassembled WGS sequence"/>
</dbReference>
<dbReference type="GO" id="GO:0016787">
    <property type="term" value="F:hydrolase activity"/>
    <property type="evidence" value="ECO:0007669"/>
    <property type="project" value="UniProtKB-KW"/>
</dbReference>
<dbReference type="SUPFAM" id="SSF52540">
    <property type="entry name" value="P-loop containing nucleoside triphosphate hydrolases"/>
    <property type="match status" value="1"/>
</dbReference>
<evidence type="ECO:0000313" key="6">
    <source>
        <dbReference type="EMBL" id="HCO69976.1"/>
    </source>
</evidence>
<evidence type="ECO:0000256" key="1">
    <source>
        <dbReference type="ARBA" id="ARBA00022741"/>
    </source>
</evidence>
<evidence type="ECO:0000256" key="2">
    <source>
        <dbReference type="ARBA" id="ARBA00022801"/>
    </source>
</evidence>
<dbReference type="GO" id="GO:0043138">
    <property type="term" value="F:3'-5' DNA helicase activity"/>
    <property type="evidence" value="ECO:0007669"/>
    <property type="project" value="TreeGrafter"/>
</dbReference>
<evidence type="ECO:0000256" key="3">
    <source>
        <dbReference type="ARBA" id="ARBA00022806"/>
    </source>
</evidence>
<keyword evidence="1" id="KW-0547">Nucleotide-binding</keyword>
<keyword evidence="2" id="KW-0378">Hydrolase</keyword>
<dbReference type="GO" id="GO:0005829">
    <property type="term" value="C:cytosol"/>
    <property type="evidence" value="ECO:0007669"/>
    <property type="project" value="TreeGrafter"/>
</dbReference>
<evidence type="ECO:0000313" key="7">
    <source>
        <dbReference type="Proteomes" id="UP000264215"/>
    </source>
</evidence>
<dbReference type="InterPro" id="IPR000212">
    <property type="entry name" value="DNA_helicase_UvrD/REP"/>
</dbReference>
<comment type="caution">
    <text evidence="6">The sequence shown here is derived from an EMBL/GenBank/DDBJ whole genome shotgun (WGS) entry which is preliminary data.</text>
</comment>
<dbReference type="GO" id="GO:0003677">
    <property type="term" value="F:DNA binding"/>
    <property type="evidence" value="ECO:0007669"/>
    <property type="project" value="InterPro"/>
</dbReference>